<dbReference type="InterPro" id="IPR037026">
    <property type="entry name" value="Vgr_OB-fold_dom_sf"/>
</dbReference>
<keyword evidence="3" id="KW-1185">Reference proteome</keyword>
<gene>
    <name evidence="2" type="ORF">IQ266_17280</name>
</gene>
<dbReference type="EMBL" id="JADEXQ010000065">
    <property type="protein sequence ID" value="MBE9031488.1"/>
    <property type="molecule type" value="Genomic_DNA"/>
</dbReference>
<feature type="domain" description="Gp5/Type VI secretion system Vgr protein OB-fold" evidence="1">
    <location>
        <begin position="390"/>
        <end position="463"/>
    </location>
</feature>
<dbReference type="Gene3D" id="3.55.50.10">
    <property type="entry name" value="Baseplate protein-like domains"/>
    <property type="match status" value="1"/>
</dbReference>
<dbReference type="Pfam" id="PF05954">
    <property type="entry name" value="Phage_GPD"/>
    <property type="match status" value="1"/>
</dbReference>
<evidence type="ECO:0000313" key="3">
    <source>
        <dbReference type="Proteomes" id="UP000625316"/>
    </source>
</evidence>
<protein>
    <submittedName>
        <fullName evidence="2">VgrG-related protein</fullName>
    </submittedName>
</protein>
<dbReference type="Proteomes" id="UP000625316">
    <property type="component" value="Unassembled WGS sequence"/>
</dbReference>
<dbReference type="AlphaFoldDB" id="A0A928Z5H7"/>
<dbReference type="Pfam" id="PF04717">
    <property type="entry name" value="Phage_base_V"/>
    <property type="match status" value="1"/>
</dbReference>
<sequence length="581" mass="64767">MPDTVSRQATFTYISKPTLKVDGQAVDEAVMEDVLQITVDESLHLPGMFTIVISNSQSPGRVNQEMWAHCDLFQMGKRVEIGFISSATESHEFQEQHEGSVIQGEITGVETQFTAGAQAPIIVRGYDVSHRLHRGRHNRSFQHMTDADIVTKIAQENRIARGTIEATGAPHEYVFQENQTNMEFLRARAARNGFELFVRDGKLFFRKPKPDEVLELTWLKELMSFQVRVTSGEQVEQVEVRGWDYKQKRSIVSQCGQPRILTETEYGAGKQQSSAFQGQPRSPKMVVVDQPMATPKEADRMAQALFDELSDEYVQADGRTQGDPRLRPGRVVRLQDMHKYSGDYYLTETRHVFSEGIYTTHFAVRGLRGGNILSLLSPPQRLQPGQTLLIGKVTNNQDPEGLGRVRVQLPTLTEEHESAWARVVAIGAGKARGFDCLPEIDDEVLVGFEHGDIHRPFVMGGLWNGKDETPVPVGESVTDQRVRVRTFRTRTGHVLQFVEEERGSSKAGIDLVSRAGHRIQINDTDEKVEVRTAGGHVLCLDDRARKIELSSVGSVAVKAATTLDLEAGGVVTVKGAMIKLN</sequence>
<dbReference type="NCBIfam" id="NF033848">
    <property type="entry name" value="VgrG_rel"/>
    <property type="match status" value="1"/>
</dbReference>
<dbReference type="SUPFAM" id="SSF69279">
    <property type="entry name" value="Phage tail proteins"/>
    <property type="match status" value="1"/>
</dbReference>
<evidence type="ECO:0000313" key="2">
    <source>
        <dbReference type="EMBL" id="MBE9031488.1"/>
    </source>
</evidence>
<dbReference type="InterPro" id="IPR047702">
    <property type="entry name" value="VgrG-rel"/>
</dbReference>
<evidence type="ECO:0000259" key="1">
    <source>
        <dbReference type="Pfam" id="PF04717"/>
    </source>
</evidence>
<comment type="caution">
    <text evidence="2">The sequence shown here is derived from an EMBL/GenBank/DDBJ whole genome shotgun (WGS) entry which is preliminary data.</text>
</comment>
<dbReference type="Gene3D" id="2.40.50.230">
    <property type="entry name" value="Gp5 N-terminal domain"/>
    <property type="match status" value="1"/>
</dbReference>
<organism evidence="2 3">
    <name type="scientific">Romeriopsis navalis LEGE 11480</name>
    <dbReference type="NCBI Taxonomy" id="2777977"/>
    <lineage>
        <taxon>Bacteria</taxon>
        <taxon>Bacillati</taxon>
        <taxon>Cyanobacteriota</taxon>
        <taxon>Cyanophyceae</taxon>
        <taxon>Leptolyngbyales</taxon>
        <taxon>Leptolyngbyaceae</taxon>
        <taxon>Romeriopsis</taxon>
        <taxon>Romeriopsis navalis</taxon>
    </lineage>
</organism>
<dbReference type="RefSeq" id="WP_264326316.1">
    <property type="nucleotide sequence ID" value="NZ_JADEXQ010000065.1"/>
</dbReference>
<accession>A0A928Z5H7</accession>
<name>A0A928Z5H7_9CYAN</name>
<reference evidence="2" key="1">
    <citation type="submission" date="2020-10" db="EMBL/GenBank/DDBJ databases">
        <authorList>
            <person name="Castelo-Branco R."/>
            <person name="Eusebio N."/>
            <person name="Adriana R."/>
            <person name="Vieira A."/>
            <person name="Brugerolle De Fraissinette N."/>
            <person name="Rezende De Castro R."/>
            <person name="Schneider M.P."/>
            <person name="Vasconcelos V."/>
            <person name="Leao P.N."/>
        </authorList>
    </citation>
    <scope>NUCLEOTIDE SEQUENCE</scope>
    <source>
        <strain evidence="2">LEGE 11480</strain>
    </source>
</reference>
<dbReference type="InterPro" id="IPR006531">
    <property type="entry name" value="Gp5/Vgr_OB"/>
</dbReference>
<dbReference type="SUPFAM" id="SSF69255">
    <property type="entry name" value="gp5 N-terminal domain-like"/>
    <property type="match status" value="1"/>
</dbReference>
<proteinExistence type="predicted"/>